<protein>
    <submittedName>
        <fullName evidence="1">Uncharacterized protein</fullName>
    </submittedName>
</protein>
<accession>A0AAN6LVF1</accession>
<dbReference type="AlphaFoldDB" id="A0AAN6LVF1"/>
<reference evidence="1 2" key="1">
    <citation type="submission" date="2021-02" db="EMBL/GenBank/DDBJ databases">
        <title>Genome assembly of Pseudopithomyces chartarum.</title>
        <authorList>
            <person name="Jauregui R."/>
            <person name="Singh J."/>
            <person name="Voisey C."/>
        </authorList>
    </citation>
    <scope>NUCLEOTIDE SEQUENCE [LARGE SCALE GENOMIC DNA]</scope>
    <source>
        <strain evidence="1 2">AGR01</strain>
    </source>
</reference>
<organism evidence="1 2">
    <name type="scientific">Pseudopithomyces chartarum</name>
    <dbReference type="NCBI Taxonomy" id="1892770"/>
    <lineage>
        <taxon>Eukaryota</taxon>
        <taxon>Fungi</taxon>
        <taxon>Dikarya</taxon>
        <taxon>Ascomycota</taxon>
        <taxon>Pezizomycotina</taxon>
        <taxon>Dothideomycetes</taxon>
        <taxon>Pleosporomycetidae</taxon>
        <taxon>Pleosporales</taxon>
        <taxon>Massarineae</taxon>
        <taxon>Didymosphaeriaceae</taxon>
        <taxon>Pseudopithomyces</taxon>
    </lineage>
</organism>
<proteinExistence type="predicted"/>
<comment type="caution">
    <text evidence="1">The sequence shown here is derived from an EMBL/GenBank/DDBJ whole genome shotgun (WGS) entry which is preliminary data.</text>
</comment>
<evidence type="ECO:0000313" key="2">
    <source>
        <dbReference type="Proteomes" id="UP001280581"/>
    </source>
</evidence>
<dbReference type="EMBL" id="WVTA01000009">
    <property type="protein sequence ID" value="KAK3207493.1"/>
    <property type="molecule type" value="Genomic_DNA"/>
</dbReference>
<dbReference type="Proteomes" id="UP001280581">
    <property type="component" value="Unassembled WGS sequence"/>
</dbReference>
<sequence length="277" mass="30618">MNQDLNGLLSGSDVTTSDLGDLTIPLLDAAMPNFDDSDSYDWNNPNFTSNGDYDLGTQEDTLTEQLLSLSIRTTRATRELEGVNHTAPLTVNSSVVNDAFEAVNALIRVINSISLSNHTNLSLQPMARQETERQQSIDYGLTFQTLAFHQNILALFKAIFGSIRRSLGSIGPMSEQQRQALHGNGASSAQFIMVLQLIMHMINRVDRSLRTGSQDTGRSVAAIHSKDSMFGHESLLEDGGSQCVIDIATRSLRELPDEHNKIRKTIRELQTLVEEMI</sequence>
<gene>
    <name evidence="1" type="ORF">GRF29_103g1167171</name>
</gene>
<evidence type="ECO:0000313" key="1">
    <source>
        <dbReference type="EMBL" id="KAK3207493.1"/>
    </source>
</evidence>
<name>A0AAN6LVF1_9PLEO</name>
<keyword evidence="2" id="KW-1185">Reference proteome</keyword>